<proteinExistence type="predicted"/>
<evidence type="ECO:0000313" key="2">
    <source>
        <dbReference type="EMBL" id="GIM05472.1"/>
    </source>
</evidence>
<sequence>MAPRDVYKFIACTIFLILGSLLTASAVTTPLTDFMFSKSITNHGDLAMYSRFFNKLKDKSCLSIIAIGGSVTAGHWNHTLIPENLRWPGLLGDLLNAHFPCNDPAGHVVQNRGKPSTSPGLWIEILTGQQEAWFQGVDLVILETALNQEAEREQAQIDAEIIMSMVTKQSRRNMTKSQLEQAMTSDANFVRGFTGTAAMWLVGSTRRYIPLWTGVPYERISDAMYAQLPVAQHHGVPIISAIDALGPFPTTELQAWFNKTWYQGDVIHPNQHGHVLLADLVFHYLKTAYEHTRLFQWYDLPQDYIPRQPQFLNQDILDLFLDQKPVKISLTSMHDIDLRKVTPCHNWSTYADVPEKIGFIAMEVWSSCVLALKPEEVHDLSIGKADVLMYKSYENMGIFKMTVTEGRVGVINGTCEGADDPNARVLGSMTVDSLWAAKASLAEVAVLQFELPPASDRSACLLVHLDIVEANPARLSNKVKLLGISFF</sequence>
<feature type="signal peptide" evidence="1">
    <location>
        <begin position="1"/>
        <end position="26"/>
    </location>
</feature>
<name>A0A8J4GEG1_9CHLO</name>
<dbReference type="EMBL" id="BNCQ01000018">
    <property type="protein sequence ID" value="GIM05472.1"/>
    <property type="molecule type" value="Genomic_DNA"/>
</dbReference>
<dbReference type="CDD" id="cd00229">
    <property type="entry name" value="SGNH_hydrolase"/>
    <property type="match status" value="1"/>
</dbReference>
<dbReference type="Gene3D" id="3.40.50.1110">
    <property type="entry name" value="SGNH hydrolase"/>
    <property type="match status" value="1"/>
</dbReference>
<dbReference type="Proteomes" id="UP000722791">
    <property type="component" value="Unassembled WGS sequence"/>
</dbReference>
<evidence type="ECO:0000256" key="1">
    <source>
        <dbReference type="SAM" id="SignalP"/>
    </source>
</evidence>
<dbReference type="InterPro" id="IPR036514">
    <property type="entry name" value="SGNH_hydro_sf"/>
</dbReference>
<feature type="chain" id="PRO_5035295845" description="SGNH hydrolase-type esterase domain-containing protein" evidence="1">
    <location>
        <begin position="27"/>
        <end position="487"/>
    </location>
</feature>
<dbReference type="SUPFAM" id="SSF52266">
    <property type="entry name" value="SGNH hydrolase"/>
    <property type="match status" value="1"/>
</dbReference>
<comment type="caution">
    <text evidence="2">The sequence shown here is derived from an EMBL/GenBank/DDBJ whole genome shotgun (WGS) entry which is preliminary data.</text>
</comment>
<organism evidence="2 3">
    <name type="scientific">Volvox reticuliferus</name>
    <dbReference type="NCBI Taxonomy" id="1737510"/>
    <lineage>
        <taxon>Eukaryota</taxon>
        <taxon>Viridiplantae</taxon>
        <taxon>Chlorophyta</taxon>
        <taxon>core chlorophytes</taxon>
        <taxon>Chlorophyceae</taxon>
        <taxon>CS clade</taxon>
        <taxon>Chlamydomonadales</taxon>
        <taxon>Volvocaceae</taxon>
        <taxon>Volvox</taxon>
    </lineage>
</organism>
<gene>
    <name evidence="2" type="ORF">Vretimale_9962</name>
</gene>
<evidence type="ECO:0008006" key="4">
    <source>
        <dbReference type="Google" id="ProtNLM"/>
    </source>
</evidence>
<keyword evidence="1" id="KW-0732">Signal</keyword>
<protein>
    <recommendedName>
        <fullName evidence="4">SGNH hydrolase-type esterase domain-containing protein</fullName>
    </recommendedName>
</protein>
<evidence type="ECO:0000313" key="3">
    <source>
        <dbReference type="Proteomes" id="UP000722791"/>
    </source>
</evidence>
<dbReference type="PANTHER" id="PTHR34407:SF1">
    <property type="entry name" value="SGNH HYDROLASE-TYPE ESTERASE DOMAIN-CONTAINING PROTEIN"/>
    <property type="match status" value="1"/>
</dbReference>
<dbReference type="PANTHER" id="PTHR34407">
    <property type="entry name" value="EXPRESSED PROTEIN"/>
    <property type="match status" value="1"/>
</dbReference>
<reference evidence="2" key="1">
    <citation type="journal article" date="2021" name="Proc. Natl. Acad. Sci. U.S.A.">
        <title>Three genomes in the algal genus Volvox reveal the fate of a haploid sex-determining region after a transition to homothallism.</title>
        <authorList>
            <person name="Yamamoto K."/>
            <person name="Hamaji T."/>
            <person name="Kawai-Toyooka H."/>
            <person name="Matsuzaki R."/>
            <person name="Takahashi F."/>
            <person name="Nishimura Y."/>
            <person name="Kawachi M."/>
            <person name="Noguchi H."/>
            <person name="Minakuchi Y."/>
            <person name="Umen J.G."/>
            <person name="Toyoda A."/>
            <person name="Nozaki H."/>
        </authorList>
    </citation>
    <scope>NUCLEOTIDE SEQUENCE</scope>
    <source>
        <strain evidence="2">NIES-3785</strain>
    </source>
</reference>
<dbReference type="AlphaFoldDB" id="A0A8J4GEG1"/>
<accession>A0A8J4GEG1</accession>